<evidence type="ECO:0000313" key="9">
    <source>
        <dbReference type="EMBL" id="WOS42982.1"/>
    </source>
</evidence>
<dbReference type="Pfam" id="PF12704">
    <property type="entry name" value="MacB_PCD"/>
    <property type="match status" value="1"/>
</dbReference>
<evidence type="ECO:0000313" key="10">
    <source>
        <dbReference type="Proteomes" id="UP001302020"/>
    </source>
</evidence>
<feature type="transmembrane region" description="Helical" evidence="6">
    <location>
        <begin position="353"/>
        <end position="382"/>
    </location>
</feature>
<gene>
    <name evidence="9" type="ORF">QN243_11730</name>
</gene>
<feature type="transmembrane region" description="Helical" evidence="6">
    <location>
        <begin position="402"/>
        <end position="423"/>
    </location>
</feature>
<feature type="domain" description="MacB-like periplasmic core" evidence="8">
    <location>
        <begin position="20"/>
        <end position="266"/>
    </location>
</feature>
<dbReference type="InterPro" id="IPR050250">
    <property type="entry name" value="Macrolide_Exporter_MacB"/>
</dbReference>
<dbReference type="InterPro" id="IPR025857">
    <property type="entry name" value="MacB_PCD"/>
</dbReference>
<dbReference type="PANTHER" id="PTHR30572:SF18">
    <property type="entry name" value="ABC-TYPE MACROLIDE FAMILY EXPORT SYSTEM PERMEASE COMPONENT 2"/>
    <property type="match status" value="1"/>
</dbReference>
<evidence type="ECO:0000259" key="8">
    <source>
        <dbReference type="Pfam" id="PF12704"/>
    </source>
</evidence>
<feature type="transmembrane region" description="Helical" evidence="6">
    <location>
        <begin position="21"/>
        <end position="41"/>
    </location>
</feature>
<evidence type="ECO:0000256" key="6">
    <source>
        <dbReference type="SAM" id="Phobius"/>
    </source>
</evidence>
<keyword evidence="4 6" id="KW-1133">Transmembrane helix</keyword>
<dbReference type="Pfam" id="PF02687">
    <property type="entry name" value="FtsX"/>
    <property type="match status" value="1"/>
</dbReference>
<reference evidence="9 10" key="1">
    <citation type="submission" date="2023-05" db="EMBL/GenBank/DDBJ databases">
        <title>Xanthomonas rydalmerenesis sp. nov., a novel Xanthomonas species isolated from Fragaria x ananassa.</title>
        <authorList>
            <person name="McKnight D.J.E."/>
            <person name="Wong-Bajracharya J."/>
            <person name="Okoh E.B."/>
            <person name="Snijders F."/>
            <person name="Lidbetter F."/>
            <person name="Webster J."/>
            <person name="Djordjevic S.P."/>
            <person name="Bogema D.R."/>
            <person name="Chapman T.A."/>
        </authorList>
    </citation>
    <scope>NUCLEOTIDE SEQUENCE [LARGE SCALE GENOMIC DNA]</scope>
    <source>
        <strain evidence="9 10">DAR34883</strain>
    </source>
</reference>
<keyword evidence="3 6" id="KW-0812">Transmembrane</keyword>
<evidence type="ECO:0000256" key="4">
    <source>
        <dbReference type="ARBA" id="ARBA00022989"/>
    </source>
</evidence>
<keyword evidence="2" id="KW-1003">Cell membrane</keyword>
<accession>A0ABZ0JV71</accession>
<dbReference type="EMBL" id="CP126172">
    <property type="protein sequence ID" value="WOS42982.1"/>
    <property type="molecule type" value="Genomic_DNA"/>
</dbReference>
<feature type="domain" description="ABC3 transporter permease C-terminal" evidence="7">
    <location>
        <begin position="314"/>
        <end position="430"/>
    </location>
</feature>
<dbReference type="PANTHER" id="PTHR30572">
    <property type="entry name" value="MEMBRANE COMPONENT OF TRANSPORTER-RELATED"/>
    <property type="match status" value="1"/>
</dbReference>
<comment type="subcellular location">
    <subcellularLocation>
        <location evidence="1">Cell membrane</location>
        <topology evidence="1">Multi-pass membrane protein</topology>
    </subcellularLocation>
</comment>
<evidence type="ECO:0000256" key="1">
    <source>
        <dbReference type="ARBA" id="ARBA00004651"/>
    </source>
</evidence>
<dbReference type="InterPro" id="IPR003838">
    <property type="entry name" value="ABC3_permease_C"/>
</dbReference>
<name>A0ABZ0JV71_9XANT</name>
<evidence type="ECO:0000259" key="7">
    <source>
        <dbReference type="Pfam" id="PF02687"/>
    </source>
</evidence>
<keyword evidence="10" id="KW-1185">Reference proteome</keyword>
<dbReference type="RefSeq" id="WP_160964839.1">
    <property type="nucleotide sequence ID" value="NZ_CP126170.1"/>
</dbReference>
<proteinExistence type="predicted"/>
<evidence type="ECO:0000256" key="3">
    <source>
        <dbReference type="ARBA" id="ARBA00022692"/>
    </source>
</evidence>
<sequence>MFGYYFHLGLRSLMRNPVLTGLMVLSIAVGVAASMTTYAVFRATSSNPIPEKSAQLFVAQIDNWGPTENIENGGEPPRALSYKDTIALMRDHRAMRQTALYPIKASIVPADMALLPFQVSSYATYSDAFPMFGVPFLYGGGWSAAEDESRAAVAVISRSLNDSLFKGANSVGKEINIDGRSYRIRGVMDRWNPQPLFYDAANTGGFDKPAQLFIPFTHAISLQLPTNGTRSCYKTPGAGWEAWLQSECAWIAYWVELPDKASAESYLNYLRNYSAQQQQSGRFNWPPNARLRDVAQWLDYLKIVPPESKISALLGLGFLLICLVNTIGLLLAKFMRRAAEIGIRRALGAPRSAIYMQFLVEAGTVGLAGGVLGLLLTGLGMLGTDLVFEPEIARLAELNVSLAALTLVVATLATVIAALYPIWRAAQVQPAWQLKAN</sequence>
<organism evidence="9 10">
    <name type="scientific">Xanthomonas rydalmerensis</name>
    <dbReference type="NCBI Taxonomy" id="3046274"/>
    <lineage>
        <taxon>Bacteria</taxon>
        <taxon>Pseudomonadati</taxon>
        <taxon>Pseudomonadota</taxon>
        <taxon>Gammaproteobacteria</taxon>
        <taxon>Lysobacterales</taxon>
        <taxon>Lysobacteraceae</taxon>
        <taxon>Xanthomonas</taxon>
    </lineage>
</organism>
<protein>
    <submittedName>
        <fullName evidence="9">ABC transporter permease</fullName>
    </submittedName>
</protein>
<evidence type="ECO:0000256" key="2">
    <source>
        <dbReference type="ARBA" id="ARBA00022475"/>
    </source>
</evidence>
<dbReference type="Proteomes" id="UP001302020">
    <property type="component" value="Chromosome"/>
</dbReference>
<keyword evidence="5 6" id="KW-0472">Membrane</keyword>
<evidence type="ECO:0000256" key="5">
    <source>
        <dbReference type="ARBA" id="ARBA00023136"/>
    </source>
</evidence>
<feature type="transmembrane region" description="Helical" evidence="6">
    <location>
        <begin position="310"/>
        <end position="332"/>
    </location>
</feature>